<dbReference type="HOGENOM" id="CLU_2751914_0_0_9"/>
<evidence type="ECO:0000259" key="1">
    <source>
        <dbReference type="PROSITE" id="PS50943"/>
    </source>
</evidence>
<organism evidence="2 3">
    <name type="scientific">Flavonifractor plautii ATCC 29863</name>
    <dbReference type="NCBI Taxonomy" id="411475"/>
    <lineage>
        <taxon>Bacteria</taxon>
        <taxon>Bacillati</taxon>
        <taxon>Bacillota</taxon>
        <taxon>Clostridia</taxon>
        <taxon>Eubacteriales</taxon>
        <taxon>Oscillospiraceae</taxon>
        <taxon>Flavonifractor</taxon>
    </lineage>
</organism>
<reference evidence="2 3" key="1">
    <citation type="submission" date="2011-08" db="EMBL/GenBank/DDBJ databases">
        <authorList>
            <person name="Weinstock G."/>
            <person name="Sodergren E."/>
            <person name="Clifton S."/>
            <person name="Fulton L."/>
            <person name="Fulton B."/>
            <person name="Courtney L."/>
            <person name="Fronick C."/>
            <person name="Harrison M."/>
            <person name="Strong C."/>
            <person name="Farmer C."/>
            <person name="Delahaunty K."/>
            <person name="Markovic C."/>
            <person name="Hall O."/>
            <person name="Minx P."/>
            <person name="Tomlinson C."/>
            <person name="Mitreva M."/>
            <person name="Hou S."/>
            <person name="Chen J."/>
            <person name="Wollam A."/>
            <person name="Pepin K.H."/>
            <person name="Johnson M."/>
            <person name="Bhonagiri V."/>
            <person name="Zhang X."/>
            <person name="Suruliraj S."/>
            <person name="Warren W."/>
            <person name="Chinwalla A."/>
            <person name="Mardis E.R."/>
            <person name="Wilson R.K."/>
        </authorList>
    </citation>
    <scope>NUCLEOTIDE SEQUENCE [LARGE SCALE GENOMIC DNA]</scope>
    <source>
        <strain evidence="2 3">ATCC 29863</strain>
    </source>
</reference>
<comment type="caution">
    <text evidence="2">The sequence shown here is derived from an EMBL/GenBank/DDBJ whole genome shotgun (WGS) entry which is preliminary data.</text>
</comment>
<dbReference type="SMART" id="SM00530">
    <property type="entry name" value="HTH_XRE"/>
    <property type="match status" value="1"/>
</dbReference>
<evidence type="ECO:0000313" key="3">
    <source>
        <dbReference type="Proteomes" id="UP000004459"/>
    </source>
</evidence>
<dbReference type="GO" id="GO:0003677">
    <property type="term" value="F:DNA binding"/>
    <property type="evidence" value="ECO:0007669"/>
    <property type="project" value="UniProtKB-KW"/>
</dbReference>
<keyword evidence="2" id="KW-0238">DNA-binding</keyword>
<accession>G9YSE4</accession>
<proteinExistence type="predicted"/>
<dbReference type="Gene3D" id="1.10.260.40">
    <property type="entry name" value="lambda repressor-like DNA-binding domains"/>
    <property type="match status" value="1"/>
</dbReference>
<dbReference type="SUPFAM" id="SSF47413">
    <property type="entry name" value="lambda repressor-like DNA-binding domains"/>
    <property type="match status" value="1"/>
</dbReference>
<evidence type="ECO:0000313" key="2">
    <source>
        <dbReference type="EMBL" id="EHM46140.1"/>
    </source>
</evidence>
<dbReference type="CDD" id="cd00093">
    <property type="entry name" value="HTH_XRE"/>
    <property type="match status" value="1"/>
</dbReference>
<dbReference type="PROSITE" id="PS50943">
    <property type="entry name" value="HTH_CROC1"/>
    <property type="match status" value="1"/>
</dbReference>
<dbReference type="InterPro" id="IPR001387">
    <property type="entry name" value="Cro/C1-type_HTH"/>
</dbReference>
<dbReference type="RefSeq" id="WP_007491985.1">
    <property type="nucleotide sequence ID" value="NZ_JH417791.1"/>
</dbReference>
<dbReference type="InterPro" id="IPR010982">
    <property type="entry name" value="Lambda_DNA-bd_dom_sf"/>
</dbReference>
<gene>
    <name evidence="2" type="ORF">HMPREF0372_02421</name>
</gene>
<dbReference type="Pfam" id="PF01381">
    <property type="entry name" value="HTH_3"/>
    <property type="match status" value="1"/>
</dbReference>
<dbReference type="Proteomes" id="UP000004459">
    <property type="component" value="Unassembled WGS sequence"/>
</dbReference>
<dbReference type="EMBL" id="AGCK01000208">
    <property type="protein sequence ID" value="EHM46140.1"/>
    <property type="molecule type" value="Genomic_DNA"/>
</dbReference>
<protein>
    <submittedName>
        <fullName evidence="2">DNA-binding helix-turn-helix protein</fullName>
    </submittedName>
</protein>
<feature type="domain" description="HTH cro/C1-type" evidence="1">
    <location>
        <begin position="6"/>
        <end position="60"/>
    </location>
</feature>
<sequence>MNLPVIEAERIKRGVSRDGLASLLGVSRRTIQNWQNGTTDMPLSKLVCLSKEWGCSVDYLLGIQPDQTGA</sequence>
<dbReference type="GeneID" id="99937682"/>
<name>G9YSE4_FLAPL</name>
<dbReference type="AlphaFoldDB" id="G9YSE4"/>